<accession>A0A2Z2NJI1</accession>
<keyword evidence="1" id="KW-0472">Membrane</keyword>
<keyword evidence="1" id="KW-0812">Transmembrane</keyword>
<evidence type="ECO:0000313" key="2">
    <source>
        <dbReference type="EMBL" id="ASJ71466.1"/>
    </source>
</evidence>
<dbReference type="Proteomes" id="UP000250079">
    <property type="component" value="Chromosome"/>
</dbReference>
<gene>
    <name evidence="2" type="ORF">IMCC3135_06795</name>
</gene>
<proteinExistence type="predicted"/>
<dbReference type="OrthoDB" id="6198507at2"/>
<dbReference type="Pfam" id="PF14334">
    <property type="entry name" value="DUF4390"/>
    <property type="match status" value="1"/>
</dbReference>
<dbReference type="EMBL" id="CP018632">
    <property type="protein sequence ID" value="ASJ71466.1"/>
    <property type="molecule type" value="Genomic_DNA"/>
</dbReference>
<dbReference type="InterPro" id="IPR025500">
    <property type="entry name" value="DUF4390"/>
</dbReference>
<evidence type="ECO:0008006" key="4">
    <source>
        <dbReference type="Google" id="ProtNLM"/>
    </source>
</evidence>
<feature type="transmembrane region" description="Helical" evidence="1">
    <location>
        <begin position="30"/>
        <end position="51"/>
    </location>
</feature>
<reference evidence="2 3" key="1">
    <citation type="submission" date="2016-12" db="EMBL/GenBank/DDBJ databases">
        <authorList>
            <person name="Song W.-J."/>
            <person name="Kurnit D.M."/>
        </authorList>
    </citation>
    <scope>NUCLEOTIDE SEQUENCE [LARGE SCALE GENOMIC DNA]</scope>
    <source>
        <strain evidence="2 3">IMCC3135</strain>
    </source>
</reference>
<dbReference type="RefSeq" id="WP_157735808.1">
    <property type="nucleotide sequence ID" value="NZ_CP018632.1"/>
</dbReference>
<protein>
    <recommendedName>
        <fullName evidence="4">DUF4390 domain-containing protein</fullName>
    </recommendedName>
</protein>
<name>A0A2Z2NJI1_9GAMM</name>
<dbReference type="KEGG" id="gai:IMCC3135_06795"/>
<evidence type="ECO:0000313" key="3">
    <source>
        <dbReference type="Proteomes" id="UP000250079"/>
    </source>
</evidence>
<organism evidence="2 3">
    <name type="scientific">Granulosicoccus antarcticus IMCC3135</name>
    <dbReference type="NCBI Taxonomy" id="1192854"/>
    <lineage>
        <taxon>Bacteria</taxon>
        <taxon>Pseudomonadati</taxon>
        <taxon>Pseudomonadota</taxon>
        <taxon>Gammaproteobacteria</taxon>
        <taxon>Chromatiales</taxon>
        <taxon>Granulosicoccaceae</taxon>
        <taxon>Granulosicoccus</taxon>
    </lineage>
</organism>
<keyword evidence="3" id="KW-1185">Reference proteome</keyword>
<keyword evidence="1" id="KW-1133">Transmembrane helix</keyword>
<dbReference type="AlphaFoldDB" id="A0A2Z2NJI1"/>
<sequence length="233" mass="26338">MAWTAFSTHPLASVQDDQRLVDAEPDKGGWALAFLLVPLLTLLVFIVLVSISARSLSLSGATDGSIKLADVELQRESGQLYLSATADIDLPEPIRDGLDSGVPLDFILTLAFSQSRDYWFDRSLAQYQHRFRLTYYELTRHYRVHAIDTGISRNYRSLYAAIEGLGTFKRLPMALDVEDVMHKINVQVLEQIPSRVVAQLQFKLDSDSLPLPLQPLIASSWRLTSKEYQWQVN</sequence>
<evidence type="ECO:0000256" key="1">
    <source>
        <dbReference type="SAM" id="Phobius"/>
    </source>
</evidence>